<dbReference type="GO" id="GO:0004842">
    <property type="term" value="F:ubiquitin-protein transferase activity"/>
    <property type="evidence" value="ECO:0007669"/>
    <property type="project" value="TreeGrafter"/>
</dbReference>
<keyword evidence="2" id="KW-0812">Transmembrane</keyword>
<name>A0A5N5HUG3_9ROSA</name>
<dbReference type="GO" id="GO:0016567">
    <property type="term" value="P:protein ubiquitination"/>
    <property type="evidence" value="ECO:0007669"/>
    <property type="project" value="TreeGrafter"/>
</dbReference>
<dbReference type="GO" id="GO:0005634">
    <property type="term" value="C:nucleus"/>
    <property type="evidence" value="ECO:0007669"/>
    <property type="project" value="TreeGrafter"/>
</dbReference>
<evidence type="ECO:0000256" key="1">
    <source>
        <dbReference type="SAM" id="MobiDB-lite"/>
    </source>
</evidence>
<accession>A0A5N5HUG3</accession>
<dbReference type="Proteomes" id="UP000327157">
    <property type="component" value="Chromosome 12"/>
</dbReference>
<evidence type="ECO:0000313" key="5">
    <source>
        <dbReference type="Proteomes" id="UP000327157"/>
    </source>
</evidence>
<dbReference type="OrthoDB" id="939823at2759"/>
<proteinExistence type="predicted"/>
<feature type="domain" description="Copine C-terminal" evidence="3">
    <location>
        <begin position="95"/>
        <end position="293"/>
    </location>
</feature>
<dbReference type="EMBL" id="SMOL01000143">
    <property type="protein sequence ID" value="KAB2631516.1"/>
    <property type="molecule type" value="Genomic_DNA"/>
</dbReference>
<protein>
    <recommendedName>
        <fullName evidence="3">Copine C-terminal domain-containing protein</fullName>
    </recommendedName>
</protein>
<keyword evidence="2" id="KW-0472">Membrane</keyword>
<keyword evidence="5" id="KW-1185">Reference proteome</keyword>
<dbReference type="Pfam" id="PF03140">
    <property type="entry name" value="DUF247"/>
    <property type="match status" value="1"/>
</dbReference>
<reference evidence="4 5" key="3">
    <citation type="submission" date="2019-11" db="EMBL/GenBank/DDBJ databases">
        <title>A de novo genome assembly of a pear dwarfing rootstock.</title>
        <authorList>
            <person name="Wang F."/>
            <person name="Wang J."/>
            <person name="Li S."/>
            <person name="Zhang Y."/>
            <person name="Fang M."/>
            <person name="Ma L."/>
            <person name="Zhao Y."/>
            <person name="Jiang S."/>
        </authorList>
    </citation>
    <scope>NUCLEOTIDE SEQUENCE [LARGE SCALE GENOMIC DNA]</scope>
    <source>
        <strain evidence="4">S2</strain>
        <tissue evidence="4">Leaf</tissue>
    </source>
</reference>
<feature type="region of interest" description="Disordered" evidence="1">
    <location>
        <begin position="399"/>
        <end position="426"/>
    </location>
</feature>
<dbReference type="InterPro" id="IPR010734">
    <property type="entry name" value="Copine_C"/>
</dbReference>
<dbReference type="AlphaFoldDB" id="A0A5N5HUG3"/>
<organism evidence="4 5">
    <name type="scientific">Pyrus ussuriensis x Pyrus communis</name>
    <dbReference type="NCBI Taxonomy" id="2448454"/>
    <lineage>
        <taxon>Eukaryota</taxon>
        <taxon>Viridiplantae</taxon>
        <taxon>Streptophyta</taxon>
        <taxon>Embryophyta</taxon>
        <taxon>Tracheophyta</taxon>
        <taxon>Spermatophyta</taxon>
        <taxon>Magnoliopsida</taxon>
        <taxon>eudicotyledons</taxon>
        <taxon>Gunneridae</taxon>
        <taxon>Pentapetalae</taxon>
        <taxon>rosids</taxon>
        <taxon>fabids</taxon>
        <taxon>Rosales</taxon>
        <taxon>Rosaceae</taxon>
        <taxon>Amygdaloideae</taxon>
        <taxon>Maleae</taxon>
        <taxon>Pyrus</taxon>
    </lineage>
</organism>
<evidence type="ECO:0000259" key="3">
    <source>
        <dbReference type="Pfam" id="PF07002"/>
    </source>
</evidence>
<evidence type="ECO:0000313" key="4">
    <source>
        <dbReference type="EMBL" id="KAB2631516.1"/>
    </source>
</evidence>
<dbReference type="SUPFAM" id="SSF53300">
    <property type="entry name" value="vWA-like"/>
    <property type="match status" value="1"/>
</dbReference>
<feature type="transmembrane region" description="Helical" evidence="2">
    <location>
        <begin position="781"/>
        <end position="798"/>
    </location>
</feature>
<reference evidence="4 5" key="1">
    <citation type="submission" date="2019-09" db="EMBL/GenBank/DDBJ databases">
        <authorList>
            <person name="Ou C."/>
        </authorList>
    </citation>
    <scope>NUCLEOTIDE SEQUENCE [LARGE SCALE GENOMIC DNA]</scope>
    <source>
        <strain evidence="4">S2</strain>
        <tissue evidence="4">Leaf</tissue>
    </source>
</reference>
<reference evidence="5" key="2">
    <citation type="submission" date="2019-10" db="EMBL/GenBank/DDBJ databases">
        <title>A de novo genome assembly of a pear dwarfing rootstock.</title>
        <authorList>
            <person name="Wang F."/>
            <person name="Wang J."/>
            <person name="Li S."/>
            <person name="Zhang Y."/>
            <person name="Fang M."/>
            <person name="Ma L."/>
            <person name="Zhao Y."/>
            <person name="Jiang S."/>
        </authorList>
    </citation>
    <scope>NUCLEOTIDE SEQUENCE [LARGE SCALE GENOMIC DNA]</scope>
</reference>
<sequence>MGGFGCVPTMLRRPKKSRSRPYSKSVYPQARSQDSEETQCYDSKLYSTTAENNNSLKAVTRALAHVGLDSSKLIVGINFTKFSDWAGEKSFNRRSLHHIGDSPNPFEQAISTIGKTCAPFDNIIPCFGFGDATTYDNGVFCIRPDGRHCDGFEEILTAYKKIVPSLRLAGPTSFAPIIEKATSIVEKSGGQFHVLLIITCGQLGVQKQNTFDAIVEASKFPLSIVLVGVGDGPWDIVKKLGDSTPSRLFDNLQFVNFTDIMTKNVPPSKKEAEFARAVLMKVPSQYKATRNFSMLGGQTSNFSQRVSLCPPHYREGSSVTTAPTVVRSTDENEVCTICYANPVNMVFYVANANHKFIIAHGVEFKEVDYSGAIQVVAAQNCTAEEVVIDIDESVVRGGFKKPKTEKNQQPNRTEVEKNQTSSSRPCRISPKAIQPEIVSIGPYHHGKKELSEFQSYKWWFLDRLLWRTKRGLQDYVKAMSRLEKSTRNCYSDHHELSVSDFVEMMVLDGCFIIKLFRFVCESNDDDHVVNENDREGNPILATPWLIPILTRDLLKLENQLPFSVLETLYDISRDQRKAAVPLVIQAVKFFSNSLLRPTEVLKNSRMLEPKHLLDLFRLTFLPFKGTSNDQYFSQKLYRPSSEIEFKARKAADSFLDINFQNRVLYIPPLTINDFTTTFVINCLALEQCRQYSTGTWFSTYITFMSCLLTSTRDVKLLCSNGIISTGFSQNDQNVAEMFRKLGEKAGFNIRDCYLSKQFRDVEAYYSSHWATFMRTYFSKQWSFITIFYAFILLVITGGQT</sequence>
<dbReference type="PANTHER" id="PTHR45751:SF29">
    <property type="entry name" value="E3 UBIQUITIN-PROTEIN LIGASE RGLG2"/>
    <property type="match status" value="1"/>
</dbReference>
<feature type="compositionally biased region" description="Polar residues" evidence="1">
    <location>
        <begin position="407"/>
        <end position="424"/>
    </location>
</feature>
<evidence type="ECO:0000256" key="2">
    <source>
        <dbReference type="SAM" id="Phobius"/>
    </source>
</evidence>
<dbReference type="InterPro" id="IPR004158">
    <property type="entry name" value="DUF247_pln"/>
</dbReference>
<dbReference type="PANTHER" id="PTHR45751">
    <property type="entry name" value="COPINE FAMILY PROTEIN 1"/>
    <property type="match status" value="1"/>
</dbReference>
<dbReference type="InterPro" id="IPR036465">
    <property type="entry name" value="vWFA_dom_sf"/>
</dbReference>
<comment type="caution">
    <text evidence="4">The sequence shown here is derived from an EMBL/GenBank/DDBJ whole genome shotgun (WGS) entry which is preliminary data.</text>
</comment>
<dbReference type="InterPro" id="IPR052079">
    <property type="entry name" value="E3_ligase/Copine_domain"/>
</dbReference>
<keyword evidence="2" id="KW-1133">Transmembrane helix</keyword>
<dbReference type="Pfam" id="PF07002">
    <property type="entry name" value="Copine"/>
    <property type="match status" value="1"/>
</dbReference>
<gene>
    <name evidence="4" type="ORF">D8674_009035</name>
</gene>
<feature type="region of interest" description="Disordered" evidence="1">
    <location>
        <begin position="13"/>
        <end position="35"/>
    </location>
</feature>